<evidence type="ECO:0000313" key="3">
    <source>
        <dbReference type="EMBL" id="EIC28279.1"/>
    </source>
</evidence>
<gene>
    <name evidence="3" type="ORF">Metal_0425</name>
</gene>
<reference evidence="3 4" key="1">
    <citation type="journal article" date="2013" name="Genome Announc.">
        <title>Genome Sequence of the Obligate Gammaproteobacterial Methanotroph Methylomicrobium album Strain BG8.</title>
        <authorList>
            <person name="Kits K.D."/>
            <person name="Kalyuzhnaya M.G."/>
            <person name="Klotz M.G."/>
            <person name="Jetten M.S."/>
            <person name="Op den Camp H.J."/>
            <person name="Vuilleumier S."/>
            <person name="Bringel F."/>
            <person name="Dispirito A.A."/>
            <person name="Murrell J.C."/>
            <person name="Bruce D."/>
            <person name="Cheng J.F."/>
            <person name="Copeland A."/>
            <person name="Goodwin L."/>
            <person name="Hauser L."/>
            <person name="Lajus A."/>
            <person name="Land M.L."/>
            <person name="Lapidus A."/>
            <person name="Lucas S."/>
            <person name="Medigue C."/>
            <person name="Pitluck S."/>
            <person name="Woyke T."/>
            <person name="Zeytun A."/>
            <person name="Stein L.Y."/>
        </authorList>
    </citation>
    <scope>NUCLEOTIDE SEQUENCE [LARGE SCALE GENOMIC DNA]</scope>
    <source>
        <strain evidence="3 4">BG8</strain>
    </source>
</reference>
<dbReference type="RefSeq" id="WP_005369167.1">
    <property type="nucleotide sequence ID" value="NZ_CM001475.1"/>
</dbReference>
<organism evidence="3 4">
    <name type="scientific">Methylomicrobium album BG8</name>
    <dbReference type="NCBI Taxonomy" id="686340"/>
    <lineage>
        <taxon>Bacteria</taxon>
        <taxon>Pseudomonadati</taxon>
        <taxon>Pseudomonadota</taxon>
        <taxon>Gammaproteobacteria</taxon>
        <taxon>Methylococcales</taxon>
        <taxon>Methylococcaceae</taxon>
        <taxon>Methylomicrobium</taxon>
    </lineage>
</organism>
<proteinExistence type="predicted"/>
<evidence type="ECO:0000256" key="2">
    <source>
        <dbReference type="SAM" id="MobiDB-lite"/>
    </source>
</evidence>
<evidence type="ECO:0000256" key="1">
    <source>
        <dbReference type="SAM" id="Coils"/>
    </source>
</evidence>
<feature type="coiled-coil region" evidence="1">
    <location>
        <begin position="108"/>
        <end position="142"/>
    </location>
</feature>
<dbReference type="STRING" id="686340.Metal_0425"/>
<sequence length="246" mass="27061">MNKFPIFAGIRLPVSSKGWLLLAFLLVAPSWSLEIRAAPKQNDAAAQALRKAQGMLRQLSEEKAALETEKKALADEAEKLRGEVARLEPLKGQVEQYRAGLESSRGANGALQEQLQRAGTRERNLQDKLKEIVAQARAIQNDNQLLVAAVREREKWIGQCAENNKALIAANGEMLEQYRNKGFWDKLAEIEPVTGIGKVETENLAEAYQFKLQDLKVTPFETEAQADANADGAGQPPVSAQAGRSE</sequence>
<dbReference type="Proteomes" id="UP000005090">
    <property type="component" value="Chromosome"/>
</dbReference>
<dbReference type="HOGENOM" id="CLU_1155357_0_0_6"/>
<dbReference type="eggNOG" id="COG1196">
    <property type="taxonomic scope" value="Bacteria"/>
</dbReference>
<keyword evidence="1" id="KW-0175">Coiled coil</keyword>
<feature type="region of interest" description="Disordered" evidence="2">
    <location>
        <begin position="222"/>
        <end position="246"/>
    </location>
</feature>
<dbReference type="EMBL" id="CM001475">
    <property type="protein sequence ID" value="EIC28279.1"/>
    <property type="molecule type" value="Genomic_DNA"/>
</dbReference>
<protein>
    <submittedName>
        <fullName evidence="3">Uncharacterized protein</fullName>
    </submittedName>
</protein>
<evidence type="ECO:0000313" key="4">
    <source>
        <dbReference type="Proteomes" id="UP000005090"/>
    </source>
</evidence>
<name>H8GMN9_METAL</name>
<dbReference type="AlphaFoldDB" id="H8GMN9"/>
<feature type="coiled-coil region" evidence="1">
    <location>
        <begin position="42"/>
        <end position="83"/>
    </location>
</feature>
<keyword evidence="4" id="KW-1185">Reference proteome</keyword>
<feature type="compositionally biased region" description="Low complexity" evidence="2">
    <location>
        <begin position="225"/>
        <end position="237"/>
    </location>
</feature>
<accession>H8GMN9</accession>